<dbReference type="EC" id="2.7.1.49" evidence="2"/>
<dbReference type="AlphaFoldDB" id="A0A157QFH7"/>
<evidence type="ECO:0000259" key="1">
    <source>
        <dbReference type="Pfam" id="PF08543"/>
    </source>
</evidence>
<feature type="domain" description="Pyridoxamine kinase/Phosphomethylpyrimidine kinase" evidence="1">
    <location>
        <begin position="16"/>
        <end position="259"/>
    </location>
</feature>
<keyword evidence="2" id="KW-0418">Kinase</keyword>
<dbReference type="EMBL" id="LT546645">
    <property type="protein sequence ID" value="SAI67442.1"/>
    <property type="molecule type" value="Genomic_DNA"/>
</dbReference>
<protein>
    <submittedName>
        <fullName evidence="2">Phosphomethylpyrimidine kinase</fullName>
        <ecNumber evidence="2">2.7.1.49</ecNumber>
        <ecNumber evidence="2">2.7.4.7</ecNumber>
    </submittedName>
</protein>
<dbReference type="GO" id="GO:0009228">
    <property type="term" value="P:thiamine biosynthetic process"/>
    <property type="evidence" value="ECO:0007669"/>
    <property type="project" value="TreeGrafter"/>
</dbReference>
<gene>
    <name evidence="2" type="primary">thiD_1</name>
    <name evidence="2" type="ORF">SAMEA3906487_00744</name>
</gene>
<dbReference type="UniPathway" id="UPA00060">
    <property type="reaction ID" value="UER00138"/>
</dbReference>
<reference evidence="2 3" key="1">
    <citation type="submission" date="2016-04" db="EMBL/GenBank/DDBJ databases">
        <authorList>
            <consortium name="Pathogen Informatics"/>
        </authorList>
    </citation>
    <scope>NUCLEOTIDE SEQUENCE [LARGE SCALE GENOMIC DNA]</scope>
    <source>
        <strain evidence="2 3">H044680328</strain>
    </source>
</reference>
<proteinExistence type="predicted"/>
<name>A0A157QFH7_9BORD</name>
<dbReference type="GeneID" id="56587850"/>
<dbReference type="InterPro" id="IPR029056">
    <property type="entry name" value="Ribokinase-like"/>
</dbReference>
<dbReference type="GO" id="GO:0005829">
    <property type="term" value="C:cytosol"/>
    <property type="evidence" value="ECO:0007669"/>
    <property type="project" value="TreeGrafter"/>
</dbReference>
<dbReference type="RefSeq" id="WP_231886779.1">
    <property type="nucleotide sequence ID" value="NZ_CP016340.1"/>
</dbReference>
<dbReference type="PANTHER" id="PTHR20858:SF17">
    <property type="entry name" value="HYDROXYMETHYLPYRIMIDINE_PHOSPHOMETHYLPYRIMIDINE KINASE THI20-RELATED"/>
    <property type="match status" value="1"/>
</dbReference>
<dbReference type="SUPFAM" id="SSF53613">
    <property type="entry name" value="Ribokinase-like"/>
    <property type="match status" value="1"/>
</dbReference>
<dbReference type="Pfam" id="PF08543">
    <property type="entry name" value="Phos_pyr_kin"/>
    <property type="match status" value="1"/>
</dbReference>
<dbReference type="Gene3D" id="3.40.1190.20">
    <property type="match status" value="1"/>
</dbReference>
<dbReference type="GO" id="GO:0008902">
    <property type="term" value="F:hydroxymethylpyrimidine kinase activity"/>
    <property type="evidence" value="ECO:0007669"/>
    <property type="project" value="UniProtKB-EC"/>
</dbReference>
<organism evidence="2 3">
    <name type="scientific">Bordetella trematum</name>
    <dbReference type="NCBI Taxonomy" id="123899"/>
    <lineage>
        <taxon>Bacteria</taxon>
        <taxon>Pseudomonadati</taxon>
        <taxon>Pseudomonadota</taxon>
        <taxon>Betaproteobacteria</taxon>
        <taxon>Burkholderiales</taxon>
        <taxon>Alcaligenaceae</taxon>
        <taxon>Bordetella</taxon>
    </lineage>
</organism>
<dbReference type="KEGG" id="btrm:SAMEA390648700744"/>
<evidence type="ECO:0000313" key="2">
    <source>
        <dbReference type="EMBL" id="SAI67442.1"/>
    </source>
</evidence>
<dbReference type="InterPro" id="IPR013749">
    <property type="entry name" value="PM/HMP-P_kinase-1"/>
</dbReference>
<accession>A0A157QFH7</accession>
<dbReference type="GO" id="GO:0009229">
    <property type="term" value="P:thiamine diphosphate biosynthetic process"/>
    <property type="evidence" value="ECO:0007669"/>
    <property type="project" value="UniProtKB-UniPathway"/>
</dbReference>
<dbReference type="EC" id="2.7.4.7" evidence="2"/>
<dbReference type="eggNOG" id="COG0351">
    <property type="taxonomic scope" value="Bacteria"/>
</dbReference>
<dbReference type="PANTHER" id="PTHR20858">
    <property type="entry name" value="PHOSPHOMETHYLPYRIMIDINE KINASE"/>
    <property type="match status" value="1"/>
</dbReference>
<dbReference type="PATRIC" id="fig|123899.6.peg.717"/>
<dbReference type="STRING" id="123899.SAMEA3906487_00744"/>
<evidence type="ECO:0000313" key="3">
    <source>
        <dbReference type="Proteomes" id="UP000076825"/>
    </source>
</evidence>
<dbReference type="Proteomes" id="UP000076825">
    <property type="component" value="Chromosome 1"/>
</dbReference>
<dbReference type="GO" id="GO:0008972">
    <property type="term" value="F:phosphomethylpyrimidine kinase activity"/>
    <property type="evidence" value="ECO:0007669"/>
    <property type="project" value="UniProtKB-EC"/>
</dbReference>
<keyword evidence="2" id="KW-0808">Transferase</keyword>
<keyword evidence="3" id="KW-1185">Reference proteome</keyword>
<sequence length="268" mass="27493">MTAVTPPIVLILGPLDPTGADGLPADAVTCARLGCHGLATVTALTVQDTAGIEDIHPTASDLLDDQARCLLEDMPVQAIKVGAMFTPETASVVAQLAADYSQVPLVLHLGPRAPLPQDAAEQDDAEEMLAATLELVLPQTDLVVVEHMRLAQWQADGSIDTSGSPTPAHAMLAGGAQWALVLGSPLRPGHLVNLLVGSDGSQHTWNWQTPPARSSDSGGLLAAAAAAYLAGGASMPQAVEQALAHAEQGLAASFAAGMGRPIPNRMLP</sequence>